<keyword evidence="4 6" id="KW-1133">Transmembrane helix</keyword>
<evidence type="ECO:0000256" key="6">
    <source>
        <dbReference type="RuleBase" id="RU004914"/>
    </source>
</evidence>
<feature type="transmembrane region" description="Helical" evidence="6">
    <location>
        <begin position="111"/>
        <end position="130"/>
    </location>
</feature>
<comment type="caution">
    <text evidence="8">The sequence shown here is derived from an EMBL/GenBank/DDBJ whole genome shotgun (WGS) entry which is preliminary data.</text>
</comment>
<evidence type="ECO:0000256" key="3">
    <source>
        <dbReference type="ARBA" id="ARBA00022692"/>
    </source>
</evidence>
<comment type="similarity">
    <text evidence="2 6">Belongs to the multi antimicrobial extrusion (MATE) (TC 2.A.66.1) family.</text>
</comment>
<feature type="chain" id="PRO_5035806656" description="Protein DETOXIFICATION" evidence="7">
    <location>
        <begin position="19"/>
        <end position="568"/>
    </location>
</feature>
<feature type="transmembrane region" description="Helical" evidence="6">
    <location>
        <begin position="283"/>
        <end position="304"/>
    </location>
</feature>
<dbReference type="Proteomes" id="UP000825935">
    <property type="component" value="Chromosome 25"/>
</dbReference>
<keyword evidence="3 6" id="KW-0812">Transmembrane</keyword>
<reference evidence="8" key="1">
    <citation type="submission" date="2021-08" db="EMBL/GenBank/DDBJ databases">
        <title>WGS assembly of Ceratopteris richardii.</title>
        <authorList>
            <person name="Marchant D.B."/>
            <person name="Chen G."/>
            <person name="Jenkins J."/>
            <person name="Shu S."/>
            <person name="Leebens-Mack J."/>
            <person name="Grimwood J."/>
            <person name="Schmutz J."/>
            <person name="Soltis P."/>
            <person name="Soltis D."/>
            <person name="Chen Z.-H."/>
        </authorList>
    </citation>
    <scope>NUCLEOTIDE SEQUENCE</scope>
    <source>
        <strain evidence="8">Whitten #5841</strain>
        <tissue evidence="8">Leaf</tissue>
    </source>
</reference>
<evidence type="ECO:0000256" key="5">
    <source>
        <dbReference type="ARBA" id="ARBA00023136"/>
    </source>
</evidence>
<feature type="transmembrane region" description="Helical" evidence="6">
    <location>
        <begin position="502"/>
        <end position="524"/>
    </location>
</feature>
<keyword evidence="9" id="KW-1185">Reference proteome</keyword>
<feature type="transmembrane region" description="Helical" evidence="6">
    <location>
        <begin position="142"/>
        <end position="160"/>
    </location>
</feature>
<feature type="transmembrane region" description="Helical" evidence="6">
    <location>
        <begin position="477"/>
        <end position="496"/>
    </location>
</feature>
<dbReference type="GO" id="GO:0016020">
    <property type="term" value="C:membrane"/>
    <property type="evidence" value="ECO:0007669"/>
    <property type="project" value="UniProtKB-SubCell"/>
</dbReference>
<sequence>MLMVGIGIIGTLPLTSFPTPLSLSLSLSLSLIMCQFTPTSCPEQQPHVSTCMEMKEMAIGSCNDQTIAEGEEAQPLTASQNPAAGGNLRHLPSLAEVLEELLQLGKIGCPMVCLGLLLYGRMVTSMYFLGRLGELELAGGSLAIGLANITCYSVLSGLAMGMEPICGQAFGAKKWSLMGLALQRTILVLLCFCLPIASLWLNMHRILLWCGQDTALANMASTYLLYLLPDLLAQSILNPLRIYLRTQTITAPLTICTFLALILHLLINHLLVNVLGMGVRGVALAASWTDFNLVLLIIGYLWFFGVHRKTWDGWSSECLQGWKTLLNLAVPSCLSVCLEWWWYELMIVYSSFLVDGRAAVAAMGILIQTTSLVYIFPSSLSLAVSTRVGNELGANRPDKARLTTQIALCLACILAVVAMAFTTAMRHTWGAMFTSNAHIKSLVAVALPIVGLCELGNCPQTAGCGVLRGSARPATGANINLGSFYIVGLPVALLLGLKVGFVGLWCGLLAAQMTCILLMLYVLVQTDWNVQAIRAQVLTGGGVTNTSDSEAHDRDLDFLIPVAISVET</sequence>
<dbReference type="InterPro" id="IPR045069">
    <property type="entry name" value="MATE_euk"/>
</dbReference>
<dbReference type="PANTHER" id="PTHR11206">
    <property type="entry name" value="MULTIDRUG RESISTANCE PROTEIN"/>
    <property type="match status" value="1"/>
</dbReference>
<gene>
    <name evidence="8" type="ORF">KP509_25G043300</name>
</gene>
<evidence type="ECO:0000256" key="4">
    <source>
        <dbReference type="ARBA" id="ARBA00022989"/>
    </source>
</evidence>
<feature type="transmembrane region" description="Helical" evidence="6">
    <location>
        <begin position="181"/>
        <end position="200"/>
    </location>
</feature>
<comment type="subcellular location">
    <subcellularLocation>
        <location evidence="1">Membrane</location>
        <topology evidence="1">Multi-pass membrane protein</topology>
    </subcellularLocation>
</comment>
<dbReference type="GO" id="GO:1990961">
    <property type="term" value="P:xenobiotic detoxification by transmembrane export across the plasma membrane"/>
    <property type="evidence" value="ECO:0007669"/>
    <property type="project" value="InterPro"/>
</dbReference>
<evidence type="ECO:0000313" key="9">
    <source>
        <dbReference type="Proteomes" id="UP000825935"/>
    </source>
</evidence>
<dbReference type="NCBIfam" id="TIGR00797">
    <property type="entry name" value="matE"/>
    <property type="match status" value="1"/>
</dbReference>
<keyword evidence="7" id="KW-0732">Signal</keyword>
<feature type="transmembrane region" description="Helical" evidence="6">
    <location>
        <begin position="406"/>
        <end position="425"/>
    </location>
</feature>
<feature type="transmembrane region" description="Helical" evidence="6">
    <location>
        <begin position="363"/>
        <end position="385"/>
    </location>
</feature>
<dbReference type="InterPro" id="IPR002528">
    <property type="entry name" value="MATE_fam"/>
</dbReference>
<evidence type="ECO:0000256" key="1">
    <source>
        <dbReference type="ARBA" id="ARBA00004141"/>
    </source>
</evidence>
<dbReference type="GO" id="GO:0042910">
    <property type="term" value="F:xenobiotic transmembrane transporter activity"/>
    <property type="evidence" value="ECO:0007669"/>
    <property type="project" value="InterPro"/>
</dbReference>
<protein>
    <recommendedName>
        <fullName evidence="6">Protein DETOXIFICATION</fullName>
    </recommendedName>
    <alternativeName>
        <fullName evidence="6">Multidrug and toxic compound extrusion protein</fullName>
    </alternativeName>
</protein>
<dbReference type="AlphaFoldDB" id="A0A8T2RPL9"/>
<feature type="transmembrane region" description="Helical" evidence="6">
    <location>
        <begin position="249"/>
        <end position="271"/>
    </location>
</feature>
<dbReference type="CDD" id="cd13132">
    <property type="entry name" value="MATE_eukaryotic"/>
    <property type="match status" value="1"/>
</dbReference>
<dbReference type="GO" id="GO:0015297">
    <property type="term" value="F:antiporter activity"/>
    <property type="evidence" value="ECO:0007669"/>
    <property type="project" value="InterPro"/>
</dbReference>
<evidence type="ECO:0000256" key="2">
    <source>
        <dbReference type="ARBA" id="ARBA00010199"/>
    </source>
</evidence>
<evidence type="ECO:0000313" key="8">
    <source>
        <dbReference type="EMBL" id="KAH7298439.1"/>
    </source>
</evidence>
<keyword evidence="5 6" id="KW-0472">Membrane</keyword>
<accession>A0A8T2RPL9</accession>
<feature type="transmembrane region" description="Helical" evidence="6">
    <location>
        <begin position="325"/>
        <end position="343"/>
    </location>
</feature>
<proteinExistence type="inferred from homology"/>
<organism evidence="8 9">
    <name type="scientific">Ceratopteris richardii</name>
    <name type="common">Triangle waterfern</name>
    <dbReference type="NCBI Taxonomy" id="49495"/>
    <lineage>
        <taxon>Eukaryota</taxon>
        <taxon>Viridiplantae</taxon>
        <taxon>Streptophyta</taxon>
        <taxon>Embryophyta</taxon>
        <taxon>Tracheophyta</taxon>
        <taxon>Polypodiopsida</taxon>
        <taxon>Polypodiidae</taxon>
        <taxon>Polypodiales</taxon>
        <taxon>Pteridineae</taxon>
        <taxon>Pteridaceae</taxon>
        <taxon>Parkerioideae</taxon>
        <taxon>Ceratopteris</taxon>
    </lineage>
</organism>
<name>A0A8T2RPL9_CERRI</name>
<feature type="signal peptide" evidence="7">
    <location>
        <begin position="1"/>
        <end position="18"/>
    </location>
</feature>
<dbReference type="Pfam" id="PF01554">
    <property type="entry name" value="MatE"/>
    <property type="match status" value="2"/>
</dbReference>
<dbReference type="EMBL" id="CM035430">
    <property type="protein sequence ID" value="KAH7298439.1"/>
    <property type="molecule type" value="Genomic_DNA"/>
</dbReference>
<evidence type="ECO:0000256" key="7">
    <source>
        <dbReference type="SAM" id="SignalP"/>
    </source>
</evidence>
<dbReference type="OrthoDB" id="2126698at2759"/>
<dbReference type="OMA" id="HRWATMF"/>
<feature type="transmembrane region" description="Helical" evidence="6">
    <location>
        <begin position="437"/>
        <end position="456"/>
    </location>
</feature>